<keyword evidence="4" id="KW-1185">Reference proteome</keyword>
<feature type="region of interest" description="Disordered" evidence="1">
    <location>
        <begin position="52"/>
        <end position="140"/>
    </location>
</feature>
<dbReference type="STRING" id="307121.GA0070620_4170"/>
<keyword evidence="2" id="KW-0812">Transmembrane</keyword>
<evidence type="ECO:0000256" key="1">
    <source>
        <dbReference type="SAM" id="MobiDB-lite"/>
    </source>
</evidence>
<dbReference type="AlphaFoldDB" id="A0A1C3N7U8"/>
<dbReference type="OrthoDB" id="3544131at2"/>
<evidence type="ECO:0000313" key="3">
    <source>
        <dbReference type="EMBL" id="SBV28623.1"/>
    </source>
</evidence>
<evidence type="ECO:0000256" key="2">
    <source>
        <dbReference type="SAM" id="Phobius"/>
    </source>
</evidence>
<dbReference type="RefSeq" id="WP_091593349.1">
    <property type="nucleotide sequence ID" value="NZ_JBHRWG010000004.1"/>
</dbReference>
<keyword evidence="2" id="KW-0472">Membrane</keyword>
<protein>
    <submittedName>
        <fullName evidence="3">Uncharacterized protein</fullName>
    </submittedName>
</protein>
<dbReference type="EMBL" id="LT598496">
    <property type="protein sequence ID" value="SBV28623.1"/>
    <property type="molecule type" value="Genomic_DNA"/>
</dbReference>
<name>A0A1C3N7U8_9ACTN</name>
<gene>
    <name evidence="3" type="ORF">GA0070620_4170</name>
</gene>
<dbReference type="Proteomes" id="UP000199393">
    <property type="component" value="Chromosome I"/>
</dbReference>
<accession>A0A1C3N7U8</accession>
<sequence>MHNQPGGSPPVFVDRTGRRRRLAVIAGTAMGLGLLTSFALILAGLFFDSPVPLPGWSDDRPAQPIEAGLDGREGSGEAPSGLPSPATRTSAPVAGGSPTAVPSAVRPAPATARPYGTDQPGLGDERRNTAKPSKSPGKPK</sequence>
<keyword evidence="2" id="KW-1133">Transmembrane helix</keyword>
<organism evidence="3 4">
    <name type="scientific">Micromonospora krabiensis</name>
    <dbReference type="NCBI Taxonomy" id="307121"/>
    <lineage>
        <taxon>Bacteria</taxon>
        <taxon>Bacillati</taxon>
        <taxon>Actinomycetota</taxon>
        <taxon>Actinomycetes</taxon>
        <taxon>Micromonosporales</taxon>
        <taxon>Micromonosporaceae</taxon>
        <taxon>Micromonospora</taxon>
    </lineage>
</organism>
<proteinExistence type="predicted"/>
<reference evidence="4" key="1">
    <citation type="submission" date="2016-06" db="EMBL/GenBank/DDBJ databases">
        <authorList>
            <person name="Varghese N."/>
        </authorList>
    </citation>
    <scope>NUCLEOTIDE SEQUENCE [LARGE SCALE GENOMIC DNA]</scope>
    <source>
        <strain evidence="4">DSM 45344</strain>
    </source>
</reference>
<evidence type="ECO:0000313" key="4">
    <source>
        <dbReference type="Proteomes" id="UP000199393"/>
    </source>
</evidence>
<feature type="transmembrane region" description="Helical" evidence="2">
    <location>
        <begin position="22"/>
        <end position="47"/>
    </location>
</feature>